<gene>
    <name evidence="2" type="ORF">LTRI10_LOCUS46562</name>
</gene>
<feature type="region of interest" description="Disordered" evidence="1">
    <location>
        <begin position="57"/>
        <end position="82"/>
    </location>
</feature>
<dbReference type="EMBL" id="OZ034821">
    <property type="protein sequence ID" value="CAL1406864.1"/>
    <property type="molecule type" value="Genomic_DNA"/>
</dbReference>
<evidence type="ECO:0000256" key="1">
    <source>
        <dbReference type="SAM" id="MobiDB-lite"/>
    </source>
</evidence>
<dbReference type="AlphaFoldDB" id="A0AAV2G850"/>
<evidence type="ECO:0000313" key="2">
    <source>
        <dbReference type="EMBL" id="CAL1406864.1"/>
    </source>
</evidence>
<keyword evidence="3" id="KW-1185">Reference proteome</keyword>
<evidence type="ECO:0000313" key="3">
    <source>
        <dbReference type="Proteomes" id="UP001497516"/>
    </source>
</evidence>
<reference evidence="2 3" key="1">
    <citation type="submission" date="2024-04" db="EMBL/GenBank/DDBJ databases">
        <authorList>
            <person name="Fracassetti M."/>
        </authorList>
    </citation>
    <scope>NUCLEOTIDE SEQUENCE [LARGE SCALE GENOMIC DNA]</scope>
</reference>
<accession>A0AAV2G850</accession>
<protein>
    <submittedName>
        <fullName evidence="2">Uncharacterized protein</fullName>
    </submittedName>
</protein>
<proteinExistence type="predicted"/>
<sequence>MCQIVEHCKRLFYLFNRWTNSRVSTFLGSCTTPVKYVASRSSYTSLSQIQLHVSDSTADRQRSEAESGGGLLSEVETSKAADVGKKREERVRFFSSEVETSKVVGYWARPGPGARTERSSLSGGGFRCFGKRGWISTDGSKDGGWLLGFRLIKGEGGEILHLRQAKNF</sequence>
<organism evidence="2 3">
    <name type="scientific">Linum trigynum</name>
    <dbReference type="NCBI Taxonomy" id="586398"/>
    <lineage>
        <taxon>Eukaryota</taxon>
        <taxon>Viridiplantae</taxon>
        <taxon>Streptophyta</taxon>
        <taxon>Embryophyta</taxon>
        <taxon>Tracheophyta</taxon>
        <taxon>Spermatophyta</taxon>
        <taxon>Magnoliopsida</taxon>
        <taxon>eudicotyledons</taxon>
        <taxon>Gunneridae</taxon>
        <taxon>Pentapetalae</taxon>
        <taxon>rosids</taxon>
        <taxon>fabids</taxon>
        <taxon>Malpighiales</taxon>
        <taxon>Linaceae</taxon>
        <taxon>Linum</taxon>
    </lineage>
</organism>
<dbReference type="Proteomes" id="UP001497516">
    <property type="component" value="Chromosome 8"/>
</dbReference>
<name>A0AAV2G850_9ROSI</name>